<protein>
    <submittedName>
        <fullName evidence="2">Cell fate regulator YaaT, PSP1 superfamily (Controls sporulation, competence, biofilm development)</fullName>
    </submittedName>
</protein>
<organism evidence="2 3">
    <name type="scientific">Desulfocicer vacuolatum DSM 3385</name>
    <dbReference type="NCBI Taxonomy" id="1121400"/>
    <lineage>
        <taxon>Bacteria</taxon>
        <taxon>Pseudomonadati</taxon>
        <taxon>Thermodesulfobacteriota</taxon>
        <taxon>Desulfobacteria</taxon>
        <taxon>Desulfobacterales</taxon>
        <taxon>Desulfobacteraceae</taxon>
        <taxon>Desulfocicer</taxon>
    </lineage>
</organism>
<evidence type="ECO:0000313" key="2">
    <source>
        <dbReference type="EMBL" id="SMC75920.1"/>
    </source>
</evidence>
<gene>
    <name evidence="2" type="ORF">SAMN02746065_10996</name>
</gene>
<dbReference type="PANTHER" id="PTHR43830:SF3">
    <property type="entry name" value="PROTEIN PSP1"/>
    <property type="match status" value="1"/>
</dbReference>
<dbReference type="InterPro" id="IPR047767">
    <property type="entry name" value="PSP1-like"/>
</dbReference>
<dbReference type="STRING" id="1121400.SAMN02746065_10996"/>
<evidence type="ECO:0000313" key="3">
    <source>
        <dbReference type="Proteomes" id="UP000192418"/>
    </source>
</evidence>
<dbReference type="NCBIfam" id="NF041131">
    <property type="entry name" value="RicT_YaaT_fam"/>
    <property type="match status" value="1"/>
</dbReference>
<keyword evidence="3" id="KW-1185">Reference proteome</keyword>
<dbReference type="OrthoDB" id="9779344at2"/>
<proteinExistence type="predicted"/>
<dbReference type="PROSITE" id="PS51411">
    <property type="entry name" value="PSP1_C"/>
    <property type="match status" value="1"/>
</dbReference>
<feature type="domain" description="PSP1 C-terminal" evidence="1">
    <location>
        <begin position="61"/>
        <end position="146"/>
    </location>
</feature>
<reference evidence="2 3" key="1">
    <citation type="submission" date="2017-04" db="EMBL/GenBank/DDBJ databases">
        <authorList>
            <person name="Afonso C.L."/>
            <person name="Miller P.J."/>
            <person name="Scott M.A."/>
            <person name="Spackman E."/>
            <person name="Goraichik I."/>
            <person name="Dimitrov K.M."/>
            <person name="Suarez D.L."/>
            <person name="Swayne D.E."/>
        </authorList>
    </citation>
    <scope>NUCLEOTIDE SEQUENCE [LARGE SCALE GENOMIC DNA]</scope>
    <source>
        <strain evidence="2 3">DSM 3385</strain>
    </source>
</reference>
<evidence type="ECO:0000259" key="1">
    <source>
        <dbReference type="PROSITE" id="PS51411"/>
    </source>
</evidence>
<sequence length="272" mass="30521">MTKVAGIRFKPAGKIYDFDSGVFVLNAGDKVIVETEQGLGFGVVTVPPAPLKASDKNKPLKKVFRIATKADYKKREENQDLEQQAFDFCQGCIKSLSLKMNLFSVESTFDTTKLTFFYTADGRVDFRELVKRLVKEYRIRIEMRQVGIRNQSKQCGGIGRCGREICCSSFMNNFEPVSIKMAKEQGLSLNPTKISGLCGRLMCCLTFENATYKHLKKKLPRPGRLVETDAGKGKIIRQNVLKGKVSIRLEDGSESEISAEKILKIHKGKPHN</sequence>
<dbReference type="Proteomes" id="UP000192418">
    <property type="component" value="Unassembled WGS sequence"/>
</dbReference>
<dbReference type="InterPro" id="IPR007557">
    <property type="entry name" value="PSP1_C"/>
</dbReference>
<dbReference type="GO" id="GO:0005737">
    <property type="term" value="C:cytoplasm"/>
    <property type="evidence" value="ECO:0007669"/>
    <property type="project" value="TreeGrafter"/>
</dbReference>
<name>A0A1W2BSI0_9BACT</name>
<dbReference type="AlphaFoldDB" id="A0A1W2BSI0"/>
<dbReference type="RefSeq" id="WP_084068921.1">
    <property type="nucleotide sequence ID" value="NZ_FWXY01000009.1"/>
</dbReference>
<dbReference type="Pfam" id="PF04468">
    <property type="entry name" value="PSP1"/>
    <property type="match status" value="1"/>
</dbReference>
<dbReference type="EMBL" id="FWXY01000009">
    <property type="protein sequence ID" value="SMC75920.1"/>
    <property type="molecule type" value="Genomic_DNA"/>
</dbReference>
<dbReference type="PANTHER" id="PTHR43830">
    <property type="entry name" value="PROTEIN PSP1"/>
    <property type="match status" value="1"/>
</dbReference>
<accession>A0A1W2BSI0</accession>